<proteinExistence type="predicted"/>
<dbReference type="RefSeq" id="WP_425344105.1">
    <property type="nucleotide sequence ID" value="NZ_JBGUBD010000002.1"/>
</dbReference>
<sequence length="296" mass="33416">MSCRTNIGLGGMVALLVVAALLGGCQREYVAPDDILEPGARRPATVPSYNELVDRYNAHVIHLDQFWSATTVSMRWVDEDGRLQFEQGDGQLIYRRPSDVVMTVGQLGQTILWVGSDDERYWLFDLQGERTAMVGRHANVGRPCARQLAYPVSPRAMPYLMGLLPLQPSDEAEVAIDLNYYRIDPPGTGVRIWVDPATYHPLRVDLLDSQGESVVAARLHRYEPVRMETVERGQWPRIATAANIYVLEEEGYLSLSLGSLSDGRRRDQVRDAAFDFETLQRMHRPREVIELDADCD</sequence>
<name>A0ABV4U0P6_9BACT</name>
<accession>A0ABV4U0P6</accession>
<keyword evidence="2" id="KW-1185">Reference proteome</keyword>
<protein>
    <recommendedName>
        <fullName evidence="3">Outer membrane lipoprotein-sorting protein</fullName>
    </recommendedName>
</protein>
<reference evidence="1 2" key="1">
    <citation type="submission" date="2024-08" db="EMBL/GenBank/DDBJ databases">
        <title>Whole-genome sequencing of halo(alkali)philic microorganisms from hypersaline lakes.</title>
        <authorList>
            <person name="Sorokin D.Y."/>
            <person name="Merkel A.Y."/>
            <person name="Messina E."/>
            <person name="Yakimov M."/>
        </authorList>
    </citation>
    <scope>NUCLEOTIDE SEQUENCE [LARGE SCALE GENOMIC DNA]</scope>
    <source>
        <strain evidence="1 2">AB-hyl4</strain>
    </source>
</reference>
<dbReference type="EMBL" id="JBGUBD010000002">
    <property type="protein sequence ID" value="MFA9477178.1"/>
    <property type="molecule type" value="Genomic_DNA"/>
</dbReference>
<evidence type="ECO:0000313" key="1">
    <source>
        <dbReference type="EMBL" id="MFA9477178.1"/>
    </source>
</evidence>
<evidence type="ECO:0000313" key="2">
    <source>
        <dbReference type="Proteomes" id="UP001575105"/>
    </source>
</evidence>
<comment type="caution">
    <text evidence="1">The sequence shown here is derived from an EMBL/GenBank/DDBJ whole genome shotgun (WGS) entry which is preliminary data.</text>
</comment>
<dbReference type="Proteomes" id="UP001575105">
    <property type="component" value="Unassembled WGS sequence"/>
</dbReference>
<evidence type="ECO:0008006" key="3">
    <source>
        <dbReference type="Google" id="ProtNLM"/>
    </source>
</evidence>
<organism evidence="1 2">
    <name type="scientific">Natronomicrosphaera hydrolytica</name>
    <dbReference type="NCBI Taxonomy" id="3242702"/>
    <lineage>
        <taxon>Bacteria</taxon>
        <taxon>Pseudomonadati</taxon>
        <taxon>Planctomycetota</taxon>
        <taxon>Phycisphaerae</taxon>
        <taxon>Phycisphaerales</taxon>
        <taxon>Phycisphaeraceae</taxon>
        <taxon>Natronomicrosphaera</taxon>
    </lineage>
</organism>
<dbReference type="PROSITE" id="PS51257">
    <property type="entry name" value="PROKAR_LIPOPROTEIN"/>
    <property type="match status" value="1"/>
</dbReference>
<gene>
    <name evidence="1" type="ORF">ACERK3_02605</name>
</gene>